<evidence type="ECO:0000313" key="2">
    <source>
        <dbReference type="EMBL" id="VGO11863.1"/>
    </source>
</evidence>
<organism evidence="2 3">
    <name type="scientific">Pontiella desulfatans</name>
    <dbReference type="NCBI Taxonomy" id="2750659"/>
    <lineage>
        <taxon>Bacteria</taxon>
        <taxon>Pseudomonadati</taxon>
        <taxon>Kiritimatiellota</taxon>
        <taxon>Kiritimatiellia</taxon>
        <taxon>Kiritimatiellales</taxon>
        <taxon>Pontiellaceae</taxon>
        <taxon>Pontiella</taxon>
    </lineage>
</organism>
<dbReference type="InterPro" id="IPR001387">
    <property type="entry name" value="Cro/C1-type_HTH"/>
</dbReference>
<dbReference type="PROSITE" id="PS50943">
    <property type="entry name" value="HTH_CROC1"/>
    <property type="match status" value="1"/>
</dbReference>
<evidence type="ECO:0000259" key="1">
    <source>
        <dbReference type="PROSITE" id="PS50943"/>
    </source>
</evidence>
<name>A0A6C2TW86_PONDE</name>
<feature type="domain" description="HTH cro/C1-type" evidence="1">
    <location>
        <begin position="83"/>
        <end position="112"/>
    </location>
</feature>
<dbReference type="SUPFAM" id="SSF47413">
    <property type="entry name" value="lambda repressor-like DNA-binding domains"/>
    <property type="match status" value="1"/>
</dbReference>
<dbReference type="AlphaFoldDB" id="A0A6C2TW86"/>
<gene>
    <name evidence="2" type="ORF">PDESU_00410</name>
</gene>
<keyword evidence="3" id="KW-1185">Reference proteome</keyword>
<dbReference type="Proteomes" id="UP000366872">
    <property type="component" value="Unassembled WGS sequence"/>
</dbReference>
<dbReference type="EMBL" id="CAAHFG010000001">
    <property type="protein sequence ID" value="VGO11863.1"/>
    <property type="molecule type" value="Genomic_DNA"/>
</dbReference>
<dbReference type="GO" id="GO:0003677">
    <property type="term" value="F:DNA binding"/>
    <property type="evidence" value="ECO:0007669"/>
    <property type="project" value="InterPro"/>
</dbReference>
<accession>A0A6C2TW86</accession>
<evidence type="ECO:0000313" key="3">
    <source>
        <dbReference type="Proteomes" id="UP000366872"/>
    </source>
</evidence>
<dbReference type="InterPro" id="IPR010982">
    <property type="entry name" value="Lambda_DNA-bd_dom_sf"/>
</dbReference>
<dbReference type="Gene3D" id="1.10.260.40">
    <property type="entry name" value="lambda repressor-like DNA-binding domains"/>
    <property type="match status" value="1"/>
</dbReference>
<protein>
    <recommendedName>
        <fullName evidence="1">HTH cro/C1-type domain-containing protein</fullName>
    </recommendedName>
</protein>
<dbReference type="CDD" id="cd00093">
    <property type="entry name" value="HTH_XRE"/>
    <property type="match status" value="1"/>
</dbReference>
<dbReference type="Pfam" id="PF01381">
    <property type="entry name" value="HTH_3"/>
    <property type="match status" value="1"/>
</dbReference>
<dbReference type="RefSeq" id="WP_136077580.1">
    <property type="nucleotide sequence ID" value="NZ_CAAHFG010000001.1"/>
</dbReference>
<sequence length="145" mass="16272">MSVMKSLQAEITRLARKEIKKELDPVKRVNAAQRGYIADLRREVGELQKEINLLKKAVPDEELEAVVEKEEARESFWITGKGVASMRKKLSLTQVQLAKLAGVSAQSVVKWEATDGKIPFRQQATADRMQAIRGMSKTKAHDALK</sequence>
<proteinExistence type="predicted"/>
<reference evidence="2 3" key="1">
    <citation type="submission" date="2019-04" db="EMBL/GenBank/DDBJ databases">
        <authorList>
            <person name="Van Vliet M D."/>
        </authorList>
    </citation>
    <scope>NUCLEOTIDE SEQUENCE [LARGE SCALE GENOMIC DNA]</scope>
    <source>
        <strain evidence="2 3">F1</strain>
    </source>
</reference>